<keyword evidence="1" id="KW-1133">Transmembrane helix</keyword>
<keyword evidence="3" id="KW-0378">Hydrolase</keyword>
<feature type="transmembrane region" description="Helical" evidence="1">
    <location>
        <begin position="191"/>
        <end position="213"/>
    </location>
</feature>
<protein>
    <submittedName>
        <fullName evidence="3">CAAX prenyl protease-related protein</fullName>
    </submittedName>
</protein>
<proteinExistence type="predicted"/>
<name>A0A6L6QER6_9BURK</name>
<reference evidence="3 4" key="1">
    <citation type="submission" date="2019-11" db="EMBL/GenBank/DDBJ databases">
        <title>Type strains purchased from KCTC, JCM and DSMZ.</title>
        <authorList>
            <person name="Lu H."/>
        </authorList>
    </citation>
    <scope>NUCLEOTIDE SEQUENCE [LARGE SCALE GENOMIC DNA]</scope>
    <source>
        <strain evidence="3 4">JCM 31587</strain>
    </source>
</reference>
<keyword evidence="3" id="KW-0645">Protease</keyword>
<evidence type="ECO:0000259" key="2">
    <source>
        <dbReference type="Pfam" id="PF02517"/>
    </source>
</evidence>
<dbReference type="Pfam" id="PF02517">
    <property type="entry name" value="Rce1-like"/>
    <property type="match status" value="1"/>
</dbReference>
<sequence length="214" mass="24015">MPRVLPFAIYIAFIIIADVLERCGLAGSTLRWLYPVKTALVLALLLVYRRHYQELRAKPARRDVLLAVGIGAAVFLLWIVLDAPWMRTGTQQAFDVAGDDSRIDWALVAMRAAGAALVVPLMEELFWRSFLLRWLHQQDFLSLRPSRAGVRAATISVLLFGAEHNLWLAGIVAGIAYTLLYMRSETLWTPILGHAVTNGLLAIWVIATGSWTYW</sequence>
<gene>
    <name evidence="3" type="ORF">GM658_08735</name>
</gene>
<dbReference type="EMBL" id="WNKX01000005">
    <property type="protein sequence ID" value="MTW10689.1"/>
    <property type="molecule type" value="Genomic_DNA"/>
</dbReference>
<dbReference type="GO" id="GO:0080120">
    <property type="term" value="P:CAAX-box protein maturation"/>
    <property type="evidence" value="ECO:0007669"/>
    <property type="project" value="UniProtKB-ARBA"/>
</dbReference>
<feature type="transmembrane region" description="Helical" evidence="1">
    <location>
        <begin position="148"/>
        <end position="179"/>
    </location>
</feature>
<keyword evidence="1" id="KW-0472">Membrane</keyword>
<dbReference type="NCBIfam" id="TIGR03008">
    <property type="entry name" value="pepcterm_CAAX"/>
    <property type="match status" value="1"/>
</dbReference>
<feature type="transmembrane region" description="Helical" evidence="1">
    <location>
        <begin position="105"/>
        <end position="127"/>
    </location>
</feature>
<evidence type="ECO:0000256" key="1">
    <source>
        <dbReference type="SAM" id="Phobius"/>
    </source>
</evidence>
<dbReference type="InterPro" id="IPR003675">
    <property type="entry name" value="Rce1/LyrA-like_dom"/>
</dbReference>
<dbReference type="GO" id="GO:0004175">
    <property type="term" value="F:endopeptidase activity"/>
    <property type="evidence" value="ECO:0007669"/>
    <property type="project" value="UniProtKB-ARBA"/>
</dbReference>
<evidence type="ECO:0000313" key="3">
    <source>
        <dbReference type="EMBL" id="MTW10689.1"/>
    </source>
</evidence>
<evidence type="ECO:0000313" key="4">
    <source>
        <dbReference type="Proteomes" id="UP000472320"/>
    </source>
</evidence>
<dbReference type="InterPro" id="IPR014346">
    <property type="entry name" value="Prenyl_protease-related"/>
</dbReference>
<comment type="caution">
    <text evidence="3">The sequence shown here is derived from an EMBL/GenBank/DDBJ whole genome shotgun (WGS) entry which is preliminary data.</text>
</comment>
<organism evidence="3 4">
    <name type="scientific">Massilia eburnea</name>
    <dbReference type="NCBI Taxonomy" id="1776165"/>
    <lineage>
        <taxon>Bacteria</taxon>
        <taxon>Pseudomonadati</taxon>
        <taxon>Pseudomonadota</taxon>
        <taxon>Betaproteobacteria</taxon>
        <taxon>Burkholderiales</taxon>
        <taxon>Oxalobacteraceae</taxon>
        <taxon>Telluria group</taxon>
        <taxon>Massilia</taxon>
    </lineage>
</organism>
<dbReference type="Proteomes" id="UP000472320">
    <property type="component" value="Unassembled WGS sequence"/>
</dbReference>
<dbReference type="OrthoDB" id="9787923at2"/>
<keyword evidence="4" id="KW-1185">Reference proteome</keyword>
<keyword evidence="1" id="KW-0812">Transmembrane</keyword>
<dbReference type="AlphaFoldDB" id="A0A6L6QER6"/>
<feature type="transmembrane region" description="Helical" evidence="1">
    <location>
        <begin position="64"/>
        <end position="85"/>
    </location>
</feature>
<feature type="domain" description="CAAX prenyl protease 2/Lysostaphin resistance protein A-like" evidence="2">
    <location>
        <begin position="110"/>
        <end position="199"/>
    </location>
</feature>
<accession>A0A6L6QER6</accession>
<feature type="transmembrane region" description="Helical" evidence="1">
    <location>
        <begin position="32"/>
        <end position="52"/>
    </location>
</feature>
<dbReference type="GO" id="GO:0006508">
    <property type="term" value="P:proteolysis"/>
    <property type="evidence" value="ECO:0007669"/>
    <property type="project" value="UniProtKB-KW"/>
</dbReference>